<gene>
    <name evidence="9" type="primary">pyrF</name>
    <name evidence="14" type="ORF">SAMN04487936_105295</name>
</gene>
<dbReference type="EC" id="4.1.1.23" evidence="9"/>
<dbReference type="Gene3D" id="3.20.20.70">
    <property type="entry name" value="Aldolase class I"/>
    <property type="match status" value="1"/>
</dbReference>
<evidence type="ECO:0000256" key="2">
    <source>
        <dbReference type="ARBA" id="ARBA00004861"/>
    </source>
</evidence>
<feature type="active site" description="For OMPdecase activity" evidence="10">
    <location>
        <position position="61"/>
    </location>
</feature>
<evidence type="ECO:0000256" key="11">
    <source>
        <dbReference type="PIRSR" id="PIRSR614732-2"/>
    </source>
</evidence>
<dbReference type="HAMAP" id="MF_01200_B">
    <property type="entry name" value="OMPdecase_type1_B"/>
    <property type="match status" value="1"/>
</dbReference>
<dbReference type="InterPro" id="IPR014732">
    <property type="entry name" value="OMPdecase"/>
</dbReference>
<feature type="binding site" evidence="9 11">
    <location>
        <position position="212"/>
    </location>
    <ligand>
        <name>substrate</name>
    </ligand>
</feature>
<dbReference type="FunFam" id="3.20.20.70:FF:000015">
    <property type="entry name" value="Orotidine 5'-phosphate decarboxylase"/>
    <property type="match status" value="1"/>
</dbReference>
<dbReference type="AlphaFoldDB" id="A0A1I3VID9"/>
<dbReference type="UniPathway" id="UPA00070">
    <property type="reaction ID" value="UER00120"/>
</dbReference>
<evidence type="ECO:0000256" key="7">
    <source>
        <dbReference type="ARBA" id="ARBA00049157"/>
    </source>
</evidence>
<keyword evidence="4 9" id="KW-0210">Decarboxylase</keyword>
<dbReference type="InterPro" id="IPR018089">
    <property type="entry name" value="OMPdecase_AS"/>
</dbReference>
<proteinExistence type="inferred from homology"/>
<keyword evidence="5 9" id="KW-0665">Pyrimidine biosynthesis</keyword>
<sequence>MKKIQPIYFALDFENAETALSFLDKNDLSGIPVKVGMELYYREGPRIIEQLKSRGHDIFLDLKLHDIPETVRRSMRNLAKLDVDVINVHAQGGGDMIKAAKRGLEEGASDEVPVLLAVTMLTSTDQKMLEQDLLLKESLINVVHHYSKLAEINGADGVVCSVEEAAMIKQQTRLLALTPGIREKNGGRQDQKRVATPVEALEKGSDSIVVGRAIRDAEDPQATYTKMKEAFTYGQQTTHS</sequence>
<feature type="binding site" evidence="9 11">
    <location>
        <position position="182"/>
    </location>
    <ligand>
        <name>substrate</name>
    </ligand>
</feature>
<protein>
    <recommendedName>
        <fullName evidence="9">Orotidine 5'-phosphate decarboxylase</fullName>
        <ecNumber evidence="9">4.1.1.23</ecNumber>
    </recommendedName>
    <alternativeName>
        <fullName evidence="9">OMP decarboxylase</fullName>
        <shortName evidence="9">OMPDCase</shortName>
        <shortName evidence="9">OMPdecase</shortName>
    </alternativeName>
</protein>
<accession>A0A1I3VID9</accession>
<feature type="binding site" evidence="9 11">
    <location>
        <position position="191"/>
    </location>
    <ligand>
        <name>substrate</name>
    </ligand>
</feature>
<reference evidence="15" key="1">
    <citation type="submission" date="2016-10" db="EMBL/GenBank/DDBJ databases">
        <authorList>
            <person name="Varghese N."/>
            <person name="Submissions S."/>
        </authorList>
    </citation>
    <scope>NUCLEOTIDE SEQUENCE [LARGE SCALE GENOMIC DNA]</scope>
    <source>
        <strain evidence="15">CGMCC 1.3704</strain>
    </source>
</reference>
<keyword evidence="15" id="KW-1185">Reference proteome</keyword>
<feature type="active site" description="For OMPdecase activity" evidence="10">
    <location>
        <position position="66"/>
    </location>
</feature>
<evidence type="ECO:0000256" key="10">
    <source>
        <dbReference type="PIRSR" id="PIRSR614732-1"/>
    </source>
</evidence>
<feature type="binding site" evidence="9">
    <location>
        <begin position="61"/>
        <end position="70"/>
    </location>
    <ligand>
        <name>substrate</name>
    </ligand>
</feature>
<feature type="active site" description="For OMPdecase activity" evidence="10">
    <location>
        <position position="63"/>
    </location>
</feature>
<dbReference type="InterPro" id="IPR001754">
    <property type="entry name" value="OMPdeCOase_dom"/>
</dbReference>
<evidence type="ECO:0000256" key="4">
    <source>
        <dbReference type="ARBA" id="ARBA00022793"/>
    </source>
</evidence>
<dbReference type="GO" id="GO:0006207">
    <property type="term" value="P:'de novo' pyrimidine nucleobase biosynthetic process"/>
    <property type="evidence" value="ECO:0007669"/>
    <property type="project" value="InterPro"/>
</dbReference>
<dbReference type="InterPro" id="IPR047596">
    <property type="entry name" value="OMPdecase_bac"/>
</dbReference>
<evidence type="ECO:0000256" key="12">
    <source>
        <dbReference type="RuleBase" id="RU000512"/>
    </source>
</evidence>
<dbReference type="PANTHER" id="PTHR32119:SF2">
    <property type="entry name" value="OROTIDINE 5'-PHOSPHATE DECARBOXYLASE"/>
    <property type="match status" value="1"/>
</dbReference>
<comment type="pathway">
    <text evidence="2 9 12">Pyrimidine metabolism; UMP biosynthesis via de novo pathway; UMP from orotate: step 2/2.</text>
</comment>
<dbReference type="NCBIfam" id="TIGR01740">
    <property type="entry name" value="pyrF"/>
    <property type="match status" value="1"/>
</dbReference>
<evidence type="ECO:0000256" key="6">
    <source>
        <dbReference type="ARBA" id="ARBA00023239"/>
    </source>
</evidence>
<dbReference type="PROSITE" id="PS00156">
    <property type="entry name" value="OMPDECASE"/>
    <property type="match status" value="1"/>
</dbReference>
<feature type="active site" description="Proton donor" evidence="9">
    <location>
        <position position="63"/>
    </location>
</feature>
<evidence type="ECO:0000256" key="5">
    <source>
        <dbReference type="ARBA" id="ARBA00022975"/>
    </source>
</evidence>
<evidence type="ECO:0000313" key="14">
    <source>
        <dbReference type="EMBL" id="SFJ94017.1"/>
    </source>
</evidence>
<dbReference type="GO" id="GO:0004590">
    <property type="term" value="F:orotidine-5'-phosphate decarboxylase activity"/>
    <property type="evidence" value="ECO:0007669"/>
    <property type="project" value="UniProtKB-UniRule"/>
</dbReference>
<feature type="domain" description="Orotidine 5'-phosphate decarboxylase" evidence="13">
    <location>
        <begin position="6"/>
        <end position="227"/>
    </location>
</feature>
<dbReference type="InterPro" id="IPR013785">
    <property type="entry name" value="Aldolase_TIM"/>
</dbReference>
<evidence type="ECO:0000259" key="13">
    <source>
        <dbReference type="SMART" id="SM00934"/>
    </source>
</evidence>
<dbReference type="InterPro" id="IPR011060">
    <property type="entry name" value="RibuloseP-bd_barrel"/>
</dbReference>
<comment type="similarity">
    <text evidence="8 9">Belongs to the OMP decarboxylase family. Type 1 subfamily.</text>
</comment>
<evidence type="ECO:0000256" key="1">
    <source>
        <dbReference type="ARBA" id="ARBA00002356"/>
    </source>
</evidence>
<evidence type="ECO:0000313" key="15">
    <source>
        <dbReference type="Proteomes" id="UP000183557"/>
    </source>
</evidence>
<dbReference type="SMART" id="SM00934">
    <property type="entry name" value="OMPdecase"/>
    <property type="match status" value="1"/>
</dbReference>
<dbReference type="EMBL" id="FOSB01000005">
    <property type="protein sequence ID" value="SFJ94017.1"/>
    <property type="molecule type" value="Genomic_DNA"/>
</dbReference>
<name>A0A1I3VID9_HALDA</name>
<keyword evidence="6 9" id="KW-0456">Lyase</keyword>
<feature type="binding site" evidence="9 11">
    <location>
        <position position="211"/>
    </location>
    <ligand>
        <name>substrate</name>
    </ligand>
</feature>
<comment type="catalytic activity">
    <reaction evidence="7 9 12">
        <text>orotidine 5'-phosphate + H(+) = UMP + CO2</text>
        <dbReference type="Rhea" id="RHEA:11596"/>
        <dbReference type="ChEBI" id="CHEBI:15378"/>
        <dbReference type="ChEBI" id="CHEBI:16526"/>
        <dbReference type="ChEBI" id="CHEBI:57538"/>
        <dbReference type="ChEBI" id="CHEBI:57865"/>
        <dbReference type="EC" id="4.1.1.23"/>
    </reaction>
</comment>
<dbReference type="Proteomes" id="UP000183557">
    <property type="component" value="Unassembled WGS sequence"/>
</dbReference>
<dbReference type="SUPFAM" id="SSF51366">
    <property type="entry name" value="Ribulose-phoshate binding barrel"/>
    <property type="match status" value="1"/>
</dbReference>
<dbReference type="CDD" id="cd04725">
    <property type="entry name" value="OMP_decarboxylase_like"/>
    <property type="match status" value="1"/>
</dbReference>
<evidence type="ECO:0000256" key="9">
    <source>
        <dbReference type="HAMAP-Rule" id="MF_01200"/>
    </source>
</evidence>
<dbReference type="GO" id="GO:0005829">
    <property type="term" value="C:cytosol"/>
    <property type="evidence" value="ECO:0007669"/>
    <property type="project" value="TreeGrafter"/>
</dbReference>
<evidence type="ECO:0000256" key="3">
    <source>
        <dbReference type="ARBA" id="ARBA00011738"/>
    </source>
</evidence>
<dbReference type="Pfam" id="PF00215">
    <property type="entry name" value="OMPdecase"/>
    <property type="match status" value="1"/>
</dbReference>
<comment type="subunit">
    <text evidence="3 9">Homodimer.</text>
</comment>
<comment type="function">
    <text evidence="1 9">Catalyzes the decarboxylation of orotidine 5'-monophosphate (OMP) to uridine 5'-monophosphate (UMP).</text>
</comment>
<dbReference type="NCBIfam" id="NF001273">
    <property type="entry name" value="PRK00230.1"/>
    <property type="match status" value="1"/>
</dbReference>
<dbReference type="OrthoDB" id="9806203at2"/>
<feature type="binding site" evidence="9 11">
    <location>
        <position position="34"/>
    </location>
    <ligand>
        <name>substrate</name>
    </ligand>
</feature>
<feature type="binding site" evidence="9 11">
    <location>
        <position position="12"/>
    </location>
    <ligand>
        <name>substrate</name>
    </ligand>
</feature>
<dbReference type="PANTHER" id="PTHR32119">
    <property type="entry name" value="OROTIDINE 5'-PHOSPHATE DECARBOXYLASE"/>
    <property type="match status" value="1"/>
</dbReference>
<evidence type="ECO:0000256" key="8">
    <source>
        <dbReference type="ARBA" id="ARBA00061012"/>
    </source>
</evidence>
<dbReference type="GO" id="GO:0044205">
    <property type="term" value="P:'de novo' UMP biosynthetic process"/>
    <property type="evidence" value="ECO:0007669"/>
    <property type="project" value="UniProtKB-UniRule"/>
</dbReference>
<organism evidence="14 15">
    <name type="scientific">Halobacillus dabanensis</name>
    <dbReference type="NCBI Taxonomy" id="240302"/>
    <lineage>
        <taxon>Bacteria</taxon>
        <taxon>Bacillati</taxon>
        <taxon>Bacillota</taxon>
        <taxon>Bacilli</taxon>
        <taxon>Bacillales</taxon>
        <taxon>Bacillaceae</taxon>
        <taxon>Halobacillus</taxon>
    </lineage>
</organism>
<feature type="binding site" evidence="9 11">
    <location>
        <position position="122"/>
    </location>
    <ligand>
        <name>substrate</name>
    </ligand>
</feature>